<dbReference type="Proteomes" id="UP000230069">
    <property type="component" value="Unassembled WGS sequence"/>
</dbReference>
<keyword evidence="4" id="KW-1185">Reference proteome</keyword>
<dbReference type="AlphaFoldDB" id="A0A2G5CZT5"/>
<feature type="signal peptide" evidence="1">
    <location>
        <begin position="1"/>
        <end position="24"/>
    </location>
</feature>
<dbReference type="InterPro" id="IPR025521">
    <property type="entry name" value="Neprosin_propep"/>
</dbReference>
<evidence type="ECO:0000256" key="1">
    <source>
        <dbReference type="SAM" id="SignalP"/>
    </source>
</evidence>
<dbReference type="InterPro" id="IPR004314">
    <property type="entry name" value="Neprosin"/>
</dbReference>
<dbReference type="FunCoup" id="A0A2G5CZT5">
    <property type="interactions" value="54"/>
</dbReference>
<dbReference type="PANTHER" id="PTHR31589">
    <property type="entry name" value="PROTEIN, PUTATIVE (DUF239)-RELATED-RELATED"/>
    <property type="match status" value="1"/>
</dbReference>
<dbReference type="OrthoDB" id="1858978at2759"/>
<accession>A0A2G5CZT5</accession>
<dbReference type="PANTHER" id="PTHR31589:SF110">
    <property type="entry name" value="PROTEIN, PUTATIVE (DUF239)-RELATED"/>
    <property type="match status" value="1"/>
</dbReference>
<gene>
    <name evidence="3" type="ORF">AQUCO_03200033v1</name>
</gene>
<dbReference type="STRING" id="218851.A0A2G5CZT5"/>
<evidence type="ECO:0000259" key="2">
    <source>
        <dbReference type="PROSITE" id="PS52045"/>
    </source>
</evidence>
<dbReference type="InterPro" id="IPR053168">
    <property type="entry name" value="Glutamic_endopeptidase"/>
</dbReference>
<evidence type="ECO:0000313" key="3">
    <source>
        <dbReference type="EMBL" id="PIA36773.1"/>
    </source>
</evidence>
<organism evidence="3 4">
    <name type="scientific">Aquilegia coerulea</name>
    <name type="common">Rocky mountain columbine</name>
    <dbReference type="NCBI Taxonomy" id="218851"/>
    <lineage>
        <taxon>Eukaryota</taxon>
        <taxon>Viridiplantae</taxon>
        <taxon>Streptophyta</taxon>
        <taxon>Embryophyta</taxon>
        <taxon>Tracheophyta</taxon>
        <taxon>Spermatophyta</taxon>
        <taxon>Magnoliopsida</taxon>
        <taxon>Ranunculales</taxon>
        <taxon>Ranunculaceae</taxon>
        <taxon>Thalictroideae</taxon>
        <taxon>Aquilegia</taxon>
    </lineage>
</organism>
<dbReference type="Pfam" id="PF03080">
    <property type="entry name" value="Neprosin"/>
    <property type="match status" value="1"/>
</dbReference>
<protein>
    <recommendedName>
        <fullName evidence="2">Neprosin PEP catalytic domain-containing protein</fullName>
    </recommendedName>
</protein>
<dbReference type="EMBL" id="KZ305049">
    <property type="protein sequence ID" value="PIA36773.1"/>
    <property type="molecule type" value="Genomic_DNA"/>
</dbReference>
<evidence type="ECO:0000313" key="4">
    <source>
        <dbReference type="Proteomes" id="UP000230069"/>
    </source>
</evidence>
<keyword evidence="1" id="KW-0732">Signal</keyword>
<feature type="domain" description="Neprosin PEP catalytic" evidence="2">
    <location>
        <begin position="140"/>
        <end position="386"/>
    </location>
</feature>
<dbReference type="PROSITE" id="PS52045">
    <property type="entry name" value="NEPROSIN_PEP_CD"/>
    <property type="match status" value="1"/>
</dbReference>
<name>A0A2G5CZT5_AQUCA</name>
<sequence length="387" mass="43361">MAFKVSVTFLLVILFGSVYQEIEASRNITRDNDFELEEQLRILNKPPIKSIKDETGALYDCIDINKQPALDHPLLKDHKIQMTPTSFPKGFPNESPKQSKIELQHVECPQGTVPIRRIRKKDLITAKYVRETQSFDTHPSSTANTGQHIAGIYSAGRTFKGAQAYMNVPNPQFCDKDQVLSAYFEIANIATGNMLFAGWTVNPSMYGDNKARSMIYWKGAQPGCINLHCKGFVLVNNRVPVDAVLQTSVYDGQQWEFGLKIHQDMCTKNWWVTHTKGNISIGYWPNALVPGLRGGGSKVAFMGYVVGPLDACSPPMGFGKYPEKNFRHSGYFVNMLTVNKTYETVGLGDDWSEFSDKPKCYRAKYYGEQPINGYSMEYGGPGGDCNP</sequence>
<dbReference type="Pfam" id="PF14365">
    <property type="entry name" value="Neprosin_AP"/>
    <property type="match status" value="1"/>
</dbReference>
<reference evidence="3 4" key="1">
    <citation type="submission" date="2017-09" db="EMBL/GenBank/DDBJ databases">
        <title>WGS assembly of Aquilegia coerulea Goldsmith.</title>
        <authorList>
            <person name="Hodges S."/>
            <person name="Kramer E."/>
            <person name="Nordborg M."/>
            <person name="Tomkins J."/>
            <person name="Borevitz J."/>
            <person name="Derieg N."/>
            <person name="Yan J."/>
            <person name="Mihaltcheva S."/>
            <person name="Hayes R.D."/>
            <person name="Rokhsar D."/>
        </authorList>
    </citation>
    <scope>NUCLEOTIDE SEQUENCE [LARGE SCALE GENOMIC DNA]</scope>
    <source>
        <strain evidence="4">cv. Goldsmith</strain>
    </source>
</reference>
<proteinExistence type="predicted"/>
<dbReference type="InParanoid" id="A0A2G5CZT5"/>
<feature type="chain" id="PRO_5013761079" description="Neprosin PEP catalytic domain-containing protein" evidence="1">
    <location>
        <begin position="25"/>
        <end position="387"/>
    </location>
</feature>